<accession>A0A6A6ZVZ3</accession>
<dbReference type="SUPFAM" id="SSF57701">
    <property type="entry name" value="Zn2/Cys6 DNA-binding domain"/>
    <property type="match status" value="1"/>
</dbReference>
<feature type="region of interest" description="Disordered" evidence="3">
    <location>
        <begin position="76"/>
        <end position="118"/>
    </location>
</feature>
<evidence type="ECO:0000256" key="1">
    <source>
        <dbReference type="ARBA" id="ARBA00022723"/>
    </source>
</evidence>
<dbReference type="Gene3D" id="4.10.240.10">
    <property type="entry name" value="Zn(2)-C6 fungal-type DNA-binding domain"/>
    <property type="match status" value="1"/>
</dbReference>
<evidence type="ECO:0000313" key="5">
    <source>
        <dbReference type="EMBL" id="KAF2825230.1"/>
    </source>
</evidence>
<dbReference type="OrthoDB" id="3266505at2759"/>
<organism evidence="5 6">
    <name type="scientific">Ophiobolus disseminans</name>
    <dbReference type="NCBI Taxonomy" id="1469910"/>
    <lineage>
        <taxon>Eukaryota</taxon>
        <taxon>Fungi</taxon>
        <taxon>Dikarya</taxon>
        <taxon>Ascomycota</taxon>
        <taxon>Pezizomycotina</taxon>
        <taxon>Dothideomycetes</taxon>
        <taxon>Pleosporomycetidae</taxon>
        <taxon>Pleosporales</taxon>
        <taxon>Pleosporineae</taxon>
        <taxon>Phaeosphaeriaceae</taxon>
        <taxon>Ophiobolus</taxon>
    </lineage>
</organism>
<dbReference type="PROSITE" id="PS00463">
    <property type="entry name" value="ZN2_CY6_FUNGAL_1"/>
    <property type="match status" value="1"/>
</dbReference>
<dbReference type="PROSITE" id="PS50048">
    <property type="entry name" value="ZN2_CY6_FUNGAL_2"/>
    <property type="match status" value="1"/>
</dbReference>
<evidence type="ECO:0000259" key="4">
    <source>
        <dbReference type="PROSITE" id="PS50048"/>
    </source>
</evidence>
<dbReference type="Proteomes" id="UP000799424">
    <property type="component" value="Unassembled WGS sequence"/>
</dbReference>
<dbReference type="GO" id="GO:0003677">
    <property type="term" value="F:DNA binding"/>
    <property type="evidence" value="ECO:0007669"/>
    <property type="project" value="InterPro"/>
</dbReference>
<dbReference type="InterPro" id="IPR001138">
    <property type="entry name" value="Zn2Cys6_DnaBD"/>
</dbReference>
<dbReference type="CDD" id="cd12148">
    <property type="entry name" value="fungal_TF_MHR"/>
    <property type="match status" value="1"/>
</dbReference>
<dbReference type="GO" id="GO:0006351">
    <property type="term" value="P:DNA-templated transcription"/>
    <property type="evidence" value="ECO:0007669"/>
    <property type="project" value="InterPro"/>
</dbReference>
<dbReference type="PANTHER" id="PTHR46910:SF39">
    <property type="entry name" value="ZN(II)2CYS6 TRANSCRIPTION FACTOR (EUROFUNG)"/>
    <property type="match status" value="1"/>
</dbReference>
<dbReference type="AlphaFoldDB" id="A0A6A6ZVZ3"/>
<sequence length="699" mass="77854">MNDHQSPYSHMDDDRSSSPKRKKIRQKYAPKACVSCRRSKLKCTGENPCQRCIDNGKRCFYSEDQTAAEVLQNLSRPTPTSSQPLFSNGNGNGVSRRNTMPRNETIERRESGAGGTGMSMETRMARVEAMMEALMQERGLAFTPSGSIEREDNASDGFRSETAFSMPILDPIHPALQQLGQPSPEHGLASTMPMDPLLGADMMPSVRVGNRNMPFPDPARYQQYVASFFGDVHLRHPCVDEVDFNARVQQLMTNGVAEKTDVHFLALCYLLFACCDVLLEKSTGSDKPPGLDWFLLADSIIDKQALLGGGDWSLVQCLLFQAIYLSYADIPALAYSAIRTACTTLLQQNLHKQTTWQTSDPEQGYWQTCVFWTTYVTDHSISMSCGRPTSMQIKDIDVETPQAHTSRISLPQENTDDVVRRAYSNRYLAYMILAVHLAMGIATECSKTDAHGLPVNIDDTNDSLMKHFIDTELSDLQIPNFPPQDTSNRDLKRLAALRRMLTPLLFGRRIMTSLTFDTSQVEYFERLVVYTMAEIRKIWSSPDSMTTASHRHQITTAIVATLLVAGALMFHIPTVPELHRYHTRYSDYASAFEECAGHLKELAKGLGYAQRVLEECSAFIDVGLAVAQKWRELPQTKARRNGAGAMPDLNSVLGPVRDLNLVEIFPCQALSPPLQSAVASGEGTFGGLRGRGTGVLWMF</sequence>
<dbReference type="InterPro" id="IPR050987">
    <property type="entry name" value="AtrR-like"/>
</dbReference>
<name>A0A6A6ZVZ3_9PLEO</name>
<keyword evidence="6" id="KW-1185">Reference proteome</keyword>
<keyword evidence="2" id="KW-0539">Nucleus</keyword>
<dbReference type="InterPro" id="IPR007219">
    <property type="entry name" value="XnlR_reg_dom"/>
</dbReference>
<dbReference type="GO" id="GO:0000981">
    <property type="term" value="F:DNA-binding transcription factor activity, RNA polymerase II-specific"/>
    <property type="evidence" value="ECO:0007669"/>
    <property type="project" value="InterPro"/>
</dbReference>
<feature type="domain" description="Zn(2)-C6 fungal-type" evidence="4">
    <location>
        <begin position="32"/>
        <end position="61"/>
    </location>
</feature>
<gene>
    <name evidence="5" type="ORF">CC86DRAFT_40646</name>
</gene>
<feature type="compositionally biased region" description="Basic residues" evidence="3">
    <location>
        <begin position="18"/>
        <end position="28"/>
    </location>
</feature>
<evidence type="ECO:0000313" key="6">
    <source>
        <dbReference type="Proteomes" id="UP000799424"/>
    </source>
</evidence>
<evidence type="ECO:0000256" key="3">
    <source>
        <dbReference type="SAM" id="MobiDB-lite"/>
    </source>
</evidence>
<dbReference type="Pfam" id="PF04082">
    <property type="entry name" value="Fungal_trans"/>
    <property type="match status" value="1"/>
</dbReference>
<feature type="compositionally biased region" description="Polar residues" evidence="3">
    <location>
        <begin position="76"/>
        <end position="87"/>
    </location>
</feature>
<reference evidence="5" key="1">
    <citation type="journal article" date="2020" name="Stud. Mycol.">
        <title>101 Dothideomycetes genomes: a test case for predicting lifestyles and emergence of pathogens.</title>
        <authorList>
            <person name="Haridas S."/>
            <person name="Albert R."/>
            <person name="Binder M."/>
            <person name="Bloem J."/>
            <person name="Labutti K."/>
            <person name="Salamov A."/>
            <person name="Andreopoulos B."/>
            <person name="Baker S."/>
            <person name="Barry K."/>
            <person name="Bills G."/>
            <person name="Bluhm B."/>
            <person name="Cannon C."/>
            <person name="Castanera R."/>
            <person name="Culley D."/>
            <person name="Daum C."/>
            <person name="Ezra D."/>
            <person name="Gonzalez J."/>
            <person name="Henrissat B."/>
            <person name="Kuo A."/>
            <person name="Liang C."/>
            <person name="Lipzen A."/>
            <person name="Lutzoni F."/>
            <person name="Magnuson J."/>
            <person name="Mondo S."/>
            <person name="Nolan M."/>
            <person name="Ohm R."/>
            <person name="Pangilinan J."/>
            <person name="Park H.-J."/>
            <person name="Ramirez L."/>
            <person name="Alfaro M."/>
            <person name="Sun H."/>
            <person name="Tritt A."/>
            <person name="Yoshinaga Y."/>
            <person name="Zwiers L.-H."/>
            <person name="Turgeon B."/>
            <person name="Goodwin S."/>
            <person name="Spatafora J."/>
            <person name="Crous P."/>
            <person name="Grigoriev I."/>
        </authorList>
    </citation>
    <scope>NUCLEOTIDE SEQUENCE</scope>
    <source>
        <strain evidence="5">CBS 113818</strain>
    </source>
</reference>
<dbReference type="InterPro" id="IPR036864">
    <property type="entry name" value="Zn2-C6_fun-type_DNA-bd_sf"/>
</dbReference>
<dbReference type="GO" id="GO:0008270">
    <property type="term" value="F:zinc ion binding"/>
    <property type="evidence" value="ECO:0007669"/>
    <property type="project" value="InterPro"/>
</dbReference>
<feature type="region of interest" description="Disordered" evidence="3">
    <location>
        <begin position="1"/>
        <end position="28"/>
    </location>
</feature>
<dbReference type="EMBL" id="MU006228">
    <property type="protein sequence ID" value="KAF2825230.1"/>
    <property type="molecule type" value="Genomic_DNA"/>
</dbReference>
<protein>
    <recommendedName>
        <fullName evidence="4">Zn(2)-C6 fungal-type domain-containing protein</fullName>
    </recommendedName>
</protein>
<proteinExistence type="predicted"/>
<keyword evidence="1" id="KW-0479">Metal-binding</keyword>
<dbReference type="CDD" id="cd00067">
    <property type="entry name" value="GAL4"/>
    <property type="match status" value="1"/>
</dbReference>
<evidence type="ECO:0000256" key="2">
    <source>
        <dbReference type="ARBA" id="ARBA00023242"/>
    </source>
</evidence>
<dbReference type="PANTHER" id="PTHR46910">
    <property type="entry name" value="TRANSCRIPTION FACTOR PDR1"/>
    <property type="match status" value="1"/>
</dbReference>
<dbReference type="Pfam" id="PF00172">
    <property type="entry name" value="Zn_clus"/>
    <property type="match status" value="1"/>
</dbReference>
<dbReference type="SMART" id="SM00066">
    <property type="entry name" value="GAL4"/>
    <property type="match status" value="1"/>
</dbReference>